<dbReference type="EMBL" id="BA000030">
    <property type="protein sequence ID" value="BAC68205.1"/>
    <property type="molecule type" value="Genomic_DNA"/>
</dbReference>
<reference evidence="1 2" key="2">
    <citation type="journal article" date="2003" name="Nat. Biotechnol.">
        <title>Complete genome sequence and comparative analysis of the industrial microorganism Streptomyces avermitilis.</title>
        <authorList>
            <person name="Ikeda H."/>
            <person name="Ishikawa J."/>
            <person name="Hanamoto A."/>
            <person name="Shinose M."/>
            <person name="Kikuchi H."/>
            <person name="Shiba T."/>
            <person name="Sakaki Y."/>
            <person name="Hattori M."/>
            <person name="Omura S."/>
        </authorList>
    </citation>
    <scope>NUCLEOTIDE SEQUENCE [LARGE SCALE GENOMIC DNA]</scope>
    <source>
        <strain evidence="2">ATCC 31267 / DSM 46492 / JCM 5070 / NBRC 14893 / NCIMB 12804 / NRRL 8165 / MA-4680</strain>
    </source>
</reference>
<name>Q82QL0_STRAW</name>
<reference evidence="1 2" key="1">
    <citation type="journal article" date="2001" name="Proc. Natl. Acad. Sci. U.S.A.">
        <title>Genome sequence of an industrial microorganism Streptomyces avermitilis: deducing the ability of producing secondary metabolites.</title>
        <authorList>
            <person name="Omura S."/>
            <person name="Ikeda H."/>
            <person name="Ishikawa J."/>
            <person name="Hanamoto A."/>
            <person name="Takahashi C."/>
            <person name="Shinose M."/>
            <person name="Takahashi Y."/>
            <person name="Horikawa H."/>
            <person name="Nakazawa H."/>
            <person name="Osonoe T."/>
            <person name="Kikuchi H."/>
            <person name="Shiba T."/>
            <person name="Sakaki Y."/>
            <person name="Hattori M."/>
        </authorList>
    </citation>
    <scope>NUCLEOTIDE SEQUENCE [LARGE SCALE GENOMIC DNA]</scope>
    <source>
        <strain evidence="2">ATCC 31267 / DSM 46492 / JCM 5070 / NBRC 14893 / NCIMB 12804 / NRRL 8165 / MA-4680</strain>
    </source>
</reference>
<dbReference type="HOGENOM" id="CLU_2902134_0_0_11"/>
<dbReference type="AlphaFoldDB" id="Q82QL0"/>
<sequence length="62" mass="6602">MARGGSITAEYGLEVLNTVIYLPRGEIFPITSSATLCNGFSRHRDGSLQPPSHVGAGAVWRS</sequence>
<gene>
    <name evidence="1" type="ORF">SAVERM_495</name>
</gene>
<keyword evidence="2" id="KW-1185">Reference proteome</keyword>
<accession>Q82QL0</accession>
<evidence type="ECO:0000313" key="2">
    <source>
        <dbReference type="Proteomes" id="UP000000428"/>
    </source>
</evidence>
<reference evidence="1 2" key="3">
    <citation type="journal article" date="2014" name="J. Ind. Microbiol. Biotechnol.">
        <title>Genome mining of the Streptomyces avermitilis genome and development of genome-minimized hosts for heterologous expression of biosynthetic gene clusters.</title>
        <authorList>
            <person name="Ikeda H."/>
            <person name="Shin-ya K."/>
            <person name="Omura S."/>
        </authorList>
    </citation>
    <scope>NUCLEOTIDE SEQUENCE [LARGE SCALE GENOMIC DNA]</scope>
    <source>
        <strain evidence="2">ATCC 31267 / DSM 46492 / JCM 5070 / NBRC 14893 / NCIMB 12804 / NRRL 8165 / MA-4680</strain>
    </source>
</reference>
<dbReference type="Proteomes" id="UP000000428">
    <property type="component" value="Chromosome"/>
</dbReference>
<evidence type="ECO:0000313" key="1">
    <source>
        <dbReference type="EMBL" id="BAC68205.1"/>
    </source>
</evidence>
<organism evidence="1 2">
    <name type="scientific">Streptomyces avermitilis (strain ATCC 31267 / DSM 46492 / JCM 5070 / NBRC 14893 / NCIMB 12804 / NRRL 8165 / MA-4680)</name>
    <dbReference type="NCBI Taxonomy" id="227882"/>
    <lineage>
        <taxon>Bacteria</taxon>
        <taxon>Bacillati</taxon>
        <taxon>Actinomycetota</taxon>
        <taxon>Actinomycetes</taxon>
        <taxon>Kitasatosporales</taxon>
        <taxon>Streptomycetaceae</taxon>
        <taxon>Streptomyces</taxon>
    </lineage>
</organism>
<protein>
    <submittedName>
        <fullName evidence="1">Uncharacterized protein</fullName>
    </submittedName>
</protein>
<proteinExistence type="predicted"/>
<dbReference type="KEGG" id="sma:SAVERM_495"/>